<comment type="subcellular location">
    <subcellularLocation>
        <location evidence="1">Cell membrane</location>
    </subcellularLocation>
</comment>
<comment type="catalytic activity">
    <reaction evidence="15">
        <text>Preferential cleavage: (Ac)2-L-Lys-D-Ala-|-D-Ala. Also transpeptidation of peptidyl-alanyl moieties that are N-acyl substituents of D-alanine.</text>
        <dbReference type="EC" id="3.4.16.4"/>
    </reaction>
</comment>
<dbReference type="GO" id="GO:0008955">
    <property type="term" value="F:peptidoglycan glycosyltransferase activity"/>
    <property type="evidence" value="ECO:0007669"/>
    <property type="project" value="UniProtKB-EC"/>
</dbReference>
<dbReference type="PATRIC" id="fig|1618602.3.peg.389"/>
<proteinExistence type="inferred from homology"/>
<gene>
    <name evidence="20" type="ORF">UX34_C0013G0003</name>
</gene>
<keyword evidence="6" id="KW-0645">Protease</keyword>
<evidence type="ECO:0000256" key="2">
    <source>
        <dbReference type="ARBA" id="ARBA00007090"/>
    </source>
</evidence>
<evidence type="ECO:0000256" key="15">
    <source>
        <dbReference type="ARBA" id="ARBA00034000"/>
    </source>
</evidence>
<comment type="similarity">
    <text evidence="2">In the C-terminal section; belongs to the transpeptidase family.</text>
</comment>
<evidence type="ECO:0000256" key="16">
    <source>
        <dbReference type="ARBA" id="ARBA00049902"/>
    </source>
</evidence>
<dbReference type="InterPro" id="IPR050396">
    <property type="entry name" value="Glycosyltr_51/Transpeptidase"/>
</dbReference>
<comment type="caution">
    <text evidence="20">The sequence shown here is derived from an EMBL/GenBank/DDBJ whole genome shotgun (WGS) entry which is preliminary data.</text>
</comment>
<dbReference type="InterPro" id="IPR001460">
    <property type="entry name" value="PCN-bd_Tpept"/>
</dbReference>
<dbReference type="GO" id="GO:0009002">
    <property type="term" value="F:serine-type D-Ala-D-Ala carboxypeptidase activity"/>
    <property type="evidence" value="ECO:0007669"/>
    <property type="project" value="UniProtKB-EC"/>
</dbReference>
<evidence type="ECO:0000259" key="19">
    <source>
        <dbReference type="Pfam" id="PF00912"/>
    </source>
</evidence>
<evidence type="ECO:0000313" key="21">
    <source>
        <dbReference type="Proteomes" id="UP000034643"/>
    </source>
</evidence>
<evidence type="ECO:0000256" key="9">
    <source>
        <dbReference type="ARBA" id="ARBA00022801"/>
    </source>
</evidence>
<evidence type="ECO:0000256" key="7">
    <source>
        <dbReference type="ARBA" id="ARBA00022676"/>
    </source>
</evidence>
<dbReference type="GO" id="GO:0030288">
    <property type="term" value="C:outer membrane-bounded periplasmic space"/>
    <property type="evidence" value="ECO:0007669"/>
    <property type="project" value="TreeGrafter"/>
</dbReference>
<keyword evidence="8" id="KW-0808">Transferase</keyword>
<keyword evidence="14" id="KW-0961">Cell wall biogenesis/degradation</keyword>
<dbReference type="Proteomes" id="UP000034643">
    <property type="component" value="Unassembled WGS sequence"/>
</dbReference>
<evidence type="ECO:0000256" key="11">
    <source>
        <dbReference type="ARBA" id="ARBA00022984"/>
    </source>
</evidence>
<keyword evidence="10" id="KW-0133">Cell shape</keyword>
<dbReference type="Pfam" id="PF00905">
    <property type="entry name" value="Transpeptidase"/>
    <property type="match status" value="1"/>
</dbReference>
<keyword evidence="9" id="KW-0378">Hydrolase</keyword>
<keyword evidence="4" id="KW-1003">Cell membrane</keyword>
<dbReference type="GO" id="GO:0006508">
    <property type="term" value="P:proteolysis"/>
    <property type="evidence" value="ECO:0007669"/>
    <property type="project" value="UniProtKB-KW"/>
</dbReference>
<dbReference type="GO" id="GO:0009252">
    <property type="term" value="P:peptidoglycan biosynthetic process"/>
    <property type="evidence" value="ECO:0007669"/>
    <property type="project" value="UniProtKB-KW"/>
</dbReference>
<dbReference type="NCBIfam" id="TIGR02074">
    <property type="entry name" value="PBP_1a_fam"/>
    <property type="match status" value="1"/>
</dbReference>
<keyword evidence="11" id="KW-0573">Peptidoglycan synthesis</keyword>
<keyword evidence="13" id="KW-0511">Multifunctional enzyme</keyword>
<dbReference type="Gene3D" id="2.60.40.10">
    <property type="entry name" value="Immunoglobulins"/>
    <property type="match status" value="1"/>
</dbReference>
<evidence type="ECO:0000313" key="20">
    <source>
        <dbReference type="EMBL" id="KKU23248.1"/>
    </source>
</evidence>
<dbReference type="InterPro" id="IPR012338">
    <property type="entry name" value="Beta-lactam/transpept-like"/>
</dbReference>
<feature type="domain" description="Glycosyl transferase family 51" evidence="19">
    <location>
        <begin position="83"/>
        <end position="258"/>
    </location>
</feature>
<dbReference type="GO" id="GO:0008360">
    <property type="term" value="P:regulation of cell shape"/>
    <property type="evidence" value="ECO:0007669"/>
    <property type="project" value="UniProtKB-KW"/>
</dbReference>
<dbReference type="Gene3D" id="3.40.710.10">
    <property type="entry name" value="DD-peptidase/beta-lactamase superfamily"/>
    <property type="match status" value="1"/>
</dbReference>
<dbReference type="InterPro" id="IPR036950">
    <property type="entry name" value="PBP_transglycosylase"/>
</dbReference>
<reference evidence="20 21" key="1">
    <citation type="journal article" date="2015" name="Nature">
        <title>rRNA introns, odd ribosomes, and small enigmatic genomes across a large radiation of phyla.</title>
        <authorList>
            <person name="Brown C.T."/>
            <person name="Hug L.A."/>
            <person name="Thomas B.C."/>
            <person name="Sharon I."/>
            <person name="Castelle C.J."/>
            <person name="Singh A."/>
            <person name="Wilkins M.J."/>
            <person name="Williams K.H."/>
            <person name="Banfield J.F."/>
        </authorList>
    </citation>
    <scope>NUCLEOTIDE SEQUENCE [LARGE SCALE GENOMIC DNA]</scope>
</reference>
<dbReference type="InterPro" id="IPR001264">
    <property type="entry name" value="Glyco_trans_51"/>
</dbReference>
<organism evidence="20 21">
    <name type="scientific">Candidatus Woesebacteria bacterium GW2011_GWF1_46_13</name>
    <dbReference type="NCBI Taxonomy" id="1618602"/>
    <lineage>
        <taxon>Bacteria</taxon>
        <taxon>Candidatus Woeseibacteriota</taxon>
    </lineage>
</organism>
<evidence type="ECO:0000256" key="6">
    <source>
        <dbReference type="ARBA" id="ARBA00022670"/>
    </source>
</evidence>
<dbReference type="GO" id="GO:0071555">
    <property type="term" value="P:cell wall organization"/>
    <property type="evidence" value="ECO:0007669"/>
    <property type="project" value="UniProtKB-KW"/>
</dbReference>
<evidence type="ECO:0000256" key="13">
    <source>
        <dbReference type="ARBA" id="ARBA00023268"/>
    </source>
</evidence>
<evidence type="ECO:0000256" key="8">
    <source>
        <dbReference type="ARBA" id="ARBA00022679"/>
    </source>
</evidence>
<keyword evidence="17" id="KW-0812">Transmembrane</keyword>
<dbReference type="FunFam" id="1.10.3810.10:FF:000001">
    <property type="entry name" value="Penicillin-binding protein 1A"/>
    <property type="match status" value="1"/>
</dbReference>
<dbReference type="InterPro" id="IPR013783">
    <property type="entry name" value="Ig-like_fold"/>
</dbReference>
<dbReference type="EMBL" id="LCLV01000013">
    <property type="protein sequence ID" value="KKU23248.1"/>
    <property type="molecule type" value="Genomic_DNA"/>
</dbReference>
<dbReference type="PANTHER" id="PTHR32282">
    <property type="entry name" value="BINDING PROTEIN TRANSPEPTIDASE, PUTATIVE-RELATED"/>
    <property type="match status" value="1"/>
</dbReference>
<dbReference type="PANTHER" id="PTHR32282:SF11">
    <property type="entry name" value="PENICILLIN-BINDING PROTEIN 1B"/>
    <property type="match status" value="1"/>
</dbReference>
<evidence type="ECO:0000256" key="1">
    <source>
        <dbReference type="ARBA" id="ARBA00004236"/>
    </source>
</evidence>
<evidence type="ECO:0000256" key="4">
    <source>
        <dbReference type="ARBA" id="ARBA00022475"/>
    </source>
</evidence>
<evidence type="ECO:0000256" key="12">
    <source>
        <dbReference type="ARBA" id="ARBA00023136"/>
    </source>
</evidence>
<evidence type="ECO:0000256" key="5">
    <source>
        <dbReference type="ARBA" id="ARBA00022645"/>
    </source>
</evidence>
<dbReference type="SUPFAM" id="SSF56601">
    <property type="entry name" value="beta-lactamase/transpeptidase-like"/>
    <property type="match status" value="1"/>
</dbReference>
<dbReference type="SUPFAM" id="SSF53955">
    <property type="entry name" value="Lysozyme-like"/>
    <property type="match status" value="1"/>
</dbReference>
<comment type="similarity">
    <text evidence="3">In the N-terminal section; belongs to the glycosyltransferase 51 family.</text>
</comment>
<keyword evidence="5" id="KW-0121">Carboxypeptidase</keyword>
<feature type="domain" description="Penicillin-binding protein transpeptidase" evidence="18">
    <location>
        <begin position="348"/>
        <end position="591"/>
    </location>
</feature>
<keyword evidence="7" id="KW-0328">Glycosyltransferase</keyword>
<evidence type="ECO:0000256" key="3">
    <source>
        <dbReference type="ARBA" id="ARBA00007739"/>
    </source>
</evidence>
<sequence>MTGKDMWREKFRARRYGGVSHAYQARVKKSRVFFRLAKLAFLAVIGLFVLSFLVIPLFAFNLPTPDKIIRREGFSTKILDRNGEVLYDIYADQRRTPVPLDEVPLFLRQATIAIEDKNFYQHQGFDPLGIFRGITRVFTLGRAQGGSTLTQQLVKNVLLTPERSIFRKIKEFILAIQIERKYTKDEILQMYLNEAPYGGTAWGVEAAAEVYFGKKVKDLTLVESAVMAGLPQRPSSYSPYSSNPKAYIARTTDVLRRMMEDDYITEEQEEAALSELAGVEFQARGASFKAPHFVQYVQKILEERYGERVVEQGGLRVTTTLDLTLQEAAEEIVREEIAKVESQRITNGASVALNPETGEILAMVGSKNFNDPNYDGQFNAAVQALRQPGSAIKPVTYVTALKEGYTPSTLIMDVATVFPGGVGQPDYTPVNYDGKYRGPIQLRYALGNSINMAAVKMLAMVGIKDTLETAYDLGISTLKPDKETLERVGLSLTLGGGEVRLFELTGAYAAFMNKGYKVDPVAILKVEDSDGKVLEEVKPEKGKRVLTEEQAYLIAHILSDNAARTNVFGPNSLLNISGRTVAVKTGTTNDQRDNWTIGGNSQGLVGVWVGNNDYTPMLNVASGVSGASPIWRRTLLEMLKNKPNVGFETPSGIVTASVDAVSGFRSHDGYASRIEYFIRGTEPGEDKVHAKLKVCKTDGKLATPSDIAAGNYEEKEFFVFKEEDPTAAPGGVNRWQEGILSWLSTQGDARYHPPNDYCGTSNPVNVEFLNPKDRESYLPNTMTIKISASSTSTIVQIELEIDGTKVRTFDGPPFEDPNRYFSDGVHTLRAKARDANGKESDRKITIGVNVPWDYTPSPSPIP</sequence>
<evidence type="ECO:0000256" key="14">
    <source>
        <dbReference type="ARBA" id="ARBA00023316"/>
    </source>
</evidence>
<dbReference type="Gene3D" id="1.10.3810.10">
    <property type="entry name" value="Biosynthetic peptidoglycan transglycosylase-like"/>
    <property type="match status" value="1"/>
</dbReference>
<dbReference type="InterPro" id="IPR023346">
    <property type="entry name" value="Lysozyme-like_dom_sf"/>
</dbReference>
<dbReference type="GO" id="GO:0005886">
    <property type="term" value="C:plasma membrane"/>
    <property type="evidence" value="ECO:0007669"/>
    <property type="project" value="UniProtKB-SubCell"/>
</dbReference>
<dbReference type="Pfam" id="PF00912">
    <property type="entry name" value="Transgly"/>
    <property type="match status" value="1"/>
</dbReference>
<evidence type="ECO:0000259" key="18">
    <source>
        <dbReference type="Pfam" id="PF00905"/>
    </source>
</evidence>
<dbReference type="AlphaFoldDB" id="A0A0G1QZK9"/>
<feature type="transmembrane region" description="Helical" evidence="17">
    <location>
        <begin position="36"/>
        <end position="60"/>
    </location>
</feature>
<protein>
    <submittedName>
        <fullName evidence="20">Uncharacterized protein</fullName>
    </submittedName>
</protein>
<keyword evidence="17" id="KW-1133">Transmembrane helix</keyword>
<name>A0A0G1QZK9_9BACT</name>
<evidence type="ECO:0000256" key="17">
    <source>
        <dbReference type="SAM" id="Phobius"/>
    </source>
</evidence>
<keyword evidence="12 17" id="KW-0472">Membrane</keyword>
<evidence type="ECO:0000256" key="10">
    <source>
        <dbReference type="ARBA" id="ARBA00022960"/>
    </source>
</evidence>
<accession>A0A0G1QZK9</accession>
<comment type="catalytic activity">
    <reaction evidence="16">
        <text>[GlcNAc-(1-&gt;4)-Mur2Ac(oyl-L-Ala-gamma-D-Glu-L-Lys-D-Ala-D-Ala)](n)-di-trans,octa-cis-undecaprenyl diphosphate + beta-D-GlcNAc-(1-&gt;4)-Mur2Ac(oyl-L-Ala-gamma-D-Glu-L-Lys-D-Ala-D-Ala)-di-trans,octa-cis-undecaprenyl diphosphate = [GlcNAc-(1-&gt;4)-Mur2Ac(oyl-L-Ala-gamma-D-Glu-L-Lys-D-Ala-D-Ala)](n+1)-di-trans,octa-cis-undecaprenyl diphosphate + di-trans,octa-cis-undecaprenyl diphosphate + H(+)</text>
        <dbReference type="Rhea" id="RHEA:23708"/>
        <dbReference type="Rhea" id="RHEA-COMP:9602"/>
        <dbReference type="Rhea" id="RHEA-COMP:9603"/>
        <dbReference type="ChEBI" id="CHEBI:15378"/>
        <dbReference type="ChEBI" id="CHEBI:58405"/>
        <dbReference type="ChEBI" id="CHEBI:60033"/>
        <dbReference type="ChEBI" id="CHEBI:78435"/>
        <dbReference type="EC" id="2.4.99.28"/>
    </reaction>
</comment>
<dbReference type="GO" id="GO:0008658">
    <property type="term" value="F:penicillin binding"/>
    <property type="evidence" value="ECO:0007669"/>
    <property type="project" value="InterPro"/>
</dbReference>